<comment type="subcellular location">
    <subcellularLocation>
        <location evidence="1 6">Secreted</location>
    </subcellularLocation>
</comment>
<dbReference type="PANTHER" id="PTHR31232:SF18">
    <property type="entry name" value="S-PROTEIN HOMOLOG"/>
    <property type="match status" value="1"/>
</dbReference>
<dbReference type="GO" id="GO:0060320">
    <property type="term" value="P:rejection of self pollen"/>
    <property type="evidence" value="ECO:0007669"/>
    <property type="project" value="UniProtKB-KW"/>
</dbReference>
<evidence type="ECO:0000256" key="2">
    <source>
        <dbReference type="ARBA" id="ARBA00005581"/>
    </source>
</evidence>
<organism evidence="7 8">
    <name type="scientific">Nicotiana sylvestris</name>
    <name type="common">Wood tobacco</name>
    <name type="synonym">South American tobacco</name>
    <dbReference type="NCBI Taxonomy" id="4096"/>
    <lineage>
        <taxon>Eukaryota</taxon>
        <taxon>Viridiplantae</taxon>
        <taxon>Streptophyta</taxon>
        <taxon>Embryophyta</taxon>
        <taxon>Tracheophyta</taxon>
        <taxon>Spermatophyta</taxon>
        <taxon>Magnoliopsida</taxon>
        <taxon>eudicotyledons</taxon>
        <taxon>Gunneridae</taxon>
        <taxon>Pentapetalae</taxon>
        <taxon>asterids</taxon>
        <taxon>lamiids</taxon>
        <taxon>Solanales</taxon>
        <taxon>Solanaceae</taxon>
        <taxon>Nicotianoideae</taxon>
        <taxon>Nicotianeae</taxon>
        <taxon>Nicotiana</taxon>
    </lineage>
</organism>
<evidence type="ECO:0000313" key="7">
    <source>
        <dbReference type="Proteomes" id="UP000189701"/>
    </source>
</evidence>
<evidence type="ECO:0000313" key="8">
    <source>
        <dbReference type="RefSeq" id="XP_009800635.1"/>
    </source>
</evidence>
<dbReference type="AlphaFoldDB" id="A0A1U7YP67"/>
<gene>
    <name evidence="8" type="primary">LOC104246522</name>
</gene>
<keyword evidence="7" id="KW-1185">Reference proteome</keyword>
<dbReference type="RefSeq" id="XP_009800635.1">
    <property type="nucleotide sequence ID" value="XM_009802333.1"/>
</dbReference>
<reference evidence="8" key="2">
    <citation type="submission" date="2025-08" db="UniProtKB">
        <authorList>
            <consortium name="RefSeq"/>
        </authorList>
    </citation>
    <scope>IDENTIFICATION</scope>
    <source>
        <tissue evidence="8">Leaf</tissue>
    </source>
</reference>
<keyword evidence="5 6" id="KW-0732">Signal</keyword>
<protein>
    <recommendedName>
        <fullName evidence="6">S-protein homolog</fullName>
    </recommendedName>
</protein>
<proteinExistence type="inferred from homology"/>
<evidence type="ECO:0000256" key="6">
    <source>
        <dbReference type="RuleBase" id="RU367044"/>
    </source>
</evidence>
<feature type="signal peptide" evidence="6">
    <location>
        <begin position="1"/>
        <end position="22"/>
    </location>
</feature>
<dbReference type="eggNOG" id="ENOG502S7QS">
    <property type="taxonomic scope" value="Eukaryota"/>
</dbReference>
<evidence type="ECO:0000256" key="4">
    <source>
        <dbReference type="ARBA" id="ARBA00022525"/>
    </source>
</evidence>
<keyword evidence="3 6" id="KW-0713">Self-incompatibility</keyword>
<evidence type="ECO:0000256" key="5">
    <source>
        <dbReference type="ARBA" id="ARBA00022729"/>
    </source>
</evidence>
<comment type="similarity">
    <text evidence="2 6">Belongs to the plant self-incompatibility (S1) protein family.</text>
</comment>
<evidence type="ECO:0000256" key="1">
    <source>
        <dbReference type="ARBA" id="ARBA00004613"/>
    </source>
</evidence>
<dbReference type="InterPro" id="IPR010264">
    <property type="entry name" value="Self-incomp_S1"/>
</dbReference>
<dbReference type="Proteomes" id="UP000189701">
    <property type="component" value="Unplaced"/>
</dbReference>
<dbReference type="GO" id="GO:0005576">
    <property type="term" value="C:extracellular region"/>
    <property type="evidence" value="ECO:0007669"/>
    <property type="project" value="UniProtKB-SubCell"/>
</dbReference>
<evidence type="ECO:0000256" key="3">
    <source>
        <dbReference type="ARBA" id="ARBA00022471"/>
    </source>
</evidence>
<dbReference type="PANTHER" id="PTHR31232">
    <property type="match status" value="1"/>
</dbReference>
<reference evidence="7" key="1">
    <citation type="journal article" date="2013" name="Genome Biol.">
        <title>Reference genomes and transcriptomes of Nicotiana sylvestris and Nicotiana tomentosiformis.</title>
        <authorList>
            <person name="Sierro N."/>
            <person name="Battey J.N."/>
            <person name="Ouadi S."/>
            <person name="Bovet L."/>
            <person name="Goepfert S."/>
            <person name="Bakaher N."/>
            <person name="Peitsch M.C."/>
            <person name="Ivanov N.V."/>
        </authorList>
    </citation>
    <scope>NUCLEOTIDE SEQUENCE [LARGE SCALE GENOMIC DNA]</scope>
</reference>
<accession>A0A1U7YP67</accession>
<keyword evidence="4 6" id="KW-0964">Secreted</keyword>
<feature type="chain" id="PRO_5025074946" description="S-protein homolog" evidence="6">
    <location>
        <begin position="23"/>
        <end position="136"/>
    </location>
</feature>
<dbReference type="Pfam" id="PF05938">
    <property type="entry name" value="Self-incomp_S1"/>
    <property type="match status" value="1"/>
</dbReference>
<sequence>MKIFKCNSFCMLLIFLYMLVHGLCPLARGIHVHVINRLGKGNNMRVHCQSHDNDLGSSMLQDGDEVKWSFQENIWDTTLFCCDVQWDTDSSIWYHFDAYDADRDQNRCWSECWWIIFKEGLLFGYDQASHRWECFP</sequence>
<name>A0A1U7YP67_NICSY</name>